<dbReference type="Proteomes" id="UP000044841">
    <property type="component" value="Unassembled WGS sequence"/>
</dbReference>
<keyword evidence="3" id="KW-1185">Reference proteome</keyword>
<organism evidence="2 3">
    <name type="scientific">Rhizoctonia solani</name>
    <dbReference type="NCBI Taxonomy" id="456999"/>
    <lineage>
        <taxon>Eukaryota</taxon>
        <taxon>Fungi</taxon>
        <taxon>Dikarya</taxon>
        <taxon>Basidiomycota</taxon>
        <taxon>Agaricomycotina</taxon>
        <taxon>Agaricomycetes</taxon>
        <taxon>Cantharellales</taxon>
        <taxon>Ceratobasidiaceae</taxon>
        <taxon>Rhizoctonia</taxon>
    </lineage>
</organism>
<sequence>MSSHQGTQNIGSGNDELLAPGVSVFLVVEHNGQKVAIRRQSDYQKTIASIKKSIPELGSSHDDHIILLGFLAEVDDYVRITEEVWTDLLPRFLTIRVQLRNAPKSPPVETGTGETGKDDSPEDGVAHTPEGDIPDTSPTSILQQAFEAMHQQAMFEDDEEAEELSQEQVAGQTLPWTFSVHPSHQKPEQLMMMMMTGEFNDLESTRLGEHHDADAMRKLLALFVFVLFVYTDICNEPEPLPPSPYLQYLPSFAQSLPIEIIIKEAISTLVFYYFVIRKIPDAFFHSAAAPPGTRLPPLTTPRERNNQGQIPEPPVFLIAEYDRRKVTIPRNAGYQGTLASIKKNFAPLRTAANSQVALLAYFEEVNDYIIVTEDMWYDLLPRLIVIRVALVNDRSSVLSDGCTGGYNPLRYERNAKPRHPGGFMADYTRGLPLDGDIRVAKPVIYLFPPRVTANVRVELALTRFWTFSAIYPPTRVMPSKKNTEPLGESIAWTINAQPDGTLWDQLTEREVTYLFWEARNTEPRLLSSPPTNRPSSPLETSHSFDPANPNILPNHSALLPFDKVTGYIDDALIALGLHTEARTSFITYWLPDLSKHAFIALRFLPQHEYERSAPMDVSPAPDVVTRVFMLFRGVDESQIGLRNGKEMYTDATLWRDIVGVDLAKVHDTSLFRVVEWGGMEMK</sequence>
<dbReference type="EMBL" id="CYGV01000258">
    <property type="protein sequence ID" value="CUA67940.1"/>
    <property type="molecule type" value="Genomic_DNA"/>
</dbReference>
<evidence type="ECO:0000313" key="2">
    <source>
        <dbReference type="EMBL" id="CUA67940.1"/>
    </source>
</evidence>
<name>A0A0K6FNU3_9AGAM</name>
<reference evidence="2 3" key="1">
    <citation type="submission" date="2015-07" db="EMBL/GenBank/DDBJ databases">
        <authorList>
            <person name="Noorani M."/>
        </authorList>
    </citation>
    <scope>NUCLEOTIDE SEQUENCE [LARGE SCALE GENOMIC DNA]</scope>
    <source>
        <strain evidence="2">BBA 69670</strain>
    </source>
</reference>
<feature type="compositionally biased region" description="Polar residues" evidence="1">
    <location>
        <begin position="528"/>
        <end position="543"/>
    </location>
</feature>
<evidence type="ECO:0000313" key="3">
    <source>
        <dbReference type="Proteomes" id="UP000044841"/>
    </source>
</evidence>
<dbReference type="AlphaFoldDB" id="A0A0K6FNU3"/>
<proteinExistence type="predicted"/>
<protein>
    <submittedName>
        <fullName evidence="2">Cu(I)/Ag(I) efflux system membrane protein CusA</fullName>
    </submittedName>
</protein>
<feature type="region of interest" description="Disordered" evidence="1">
    <location>
        <begin position="525"/>
        <end position="546"/>
    </location>
</feature>
<evidence type="ECO:0000256" key="1">
    <source>
        <dbReference type="SAM" id="MobiDB-lite"/>
    </source>
</evidence>
<gene>
    <name evidence="2" type="ORF">RSOLAG22IIIB_07626</name>
</gene>
<feature type="region of interest" description="Disordered" evidence="1">
    <location>
        <begin position="103"/>
        <end position="138"/>
    </location>
</feature>
<accession>A0A0K6FNU3</accession>